<dbReference type="PANTHER" id="PTHR22600:SF57">
    <property type="entry name" value="BETA-N-ACETYLHEXOSAMINIDASE"/>
    <property type="match status" value="1"/>
</dbReference>
<dbReference type="GO" id="GO:0016020">
    <property type="term" value="C:membrane"/>
    <property type="evidence" value="ECO:0007669"/>
    <property type="project" value="TreeGrafter"/>
</dbReference>
<comment type="catalytic activity">
    <reaction evidence="1">
        <text>Hydrolysis of terminal non-reducing N-acetyl-D-hexosamine residues in N-acetyl-beta-D-hexosaminides.</text>
        <dbReference type="EC" id="3.2.1.52"/>
    </reaction>
</comment>
<evidence type="ECO:0000256" key="4">
    <source>
        <dbReference type="ARBA" id="ARBA00022801"/>
    </source>
</evidence>
<evidence type="ECO:0000256" key="2">
    <source>
        <dbReference type="ARBA" id="ARBA00006285"/>
    </source>
</evidence>
<sequence>MNRLHWHLTEDQGWRIEIKKYPKLTEIGAYRDETMVGKNWNEYDGGVRIGFMREQSLHATGTCGENQFGYIVRYGH</sequence>
<accession>A0A0H5Q1J3</accession>
<dbReference type="GO" id="GO:0005975">
    <property type="term" value="P:carbohydrate metabolic process"/>
    <property type="evidence" value="ECO:0007669"/>
    <property type="project" value="InterPro"/>
</dbReference>
<dbReference type="InterPro" id="IPR017853">
    <property type="entry name" value="GH"/>
</dbReference>
<dbReference type="Gene3D" id="3.20.20.80">
    <property type="entry name" value="Glycosidases"/>
    <property type="match status" value="1"/>
</dbReference>
<name>A0A0H5Q1J3_9ZZZZ</name>
<reference evidence="6" key="1">
    <citation type="submission" date="2015-06" db="EMBL/GenBank/DDBJ databases">
        <authorList>
            <person name="Joergensen T."/>
        </authorList>
    </citation>
    <scope>NUCLEOTIDE SEQUENCE</scope>
    <source>
        <strain evidence="6">RGFK0786</strain>
    </source>
</reference>
<evidence type="ECO:0000313" key="6">
    <source>
        <dbReference type="EMBL" id="CRY95831.1"/>
    </source>
</evidence>
<dbReference type="EMBL" id="LN853395">
    <property type="protein sequence ID" value="CRY95831.1"/>
    <property type="molecule type" value="Genomic_DNA"/>
</dbReference>
<dbReference type="InterPro" id="IPR015883">
    <property type="entry name" value="Glyco_hydro_20_cat"/>
</dbReference>
<dbReference type="EC" id="3.2.1.52" evidence="3"/>
<reference evidence="6" key="2">
    <citation type="submission" date="2015-07" db="EMBL/GenBank/DDBJ databases">
        <title>Plasmids, circular viruses and viroids from rat gut.</title>
        <authorList>
            <person name="Jorgensen T.J."/>
            <person name="Hansen M.A."/>
            <person name="Xu Z."/>
            <person name="Tabak M.A."/>
            <person name="Sorensen S.J."/>
            <person name="Hansen L.H."/>
        </authorList>
    </citation>
    <scope>NUCLEOTIDE SEQUENCE</scope>
    <source>
        <strain evidence="6">RGFK0786</strain>
    </source>
</reference>
<evidence type="ECO:0000259" key="5">
    <source>
        <dbReference type="Pfam" id="PF00728"/>
    </source>
</evidence>
<feature type="domain" description="Glycoside hydrolase family 20 catalytic" evidence="5">
    <location>
        <begin position="1"/>
        <end position="75"/>
    </location>
</feature>
<keyword evidence="4" id="KW-0378">Hydrolase</keyword>
<dbReference type="GO" id="GO:0004563">
    <property type="term" value="F:beta-N-acetylhexosaminidase activity"/>
    <property type="evidence" value="ECO:0007669"/>
    <property type="project" value="UniProtKB-EC"/>
</dbReference>
<dbReference type="InterPro" id="IPR025705">
    <property type="entry name" value="Beta_hexosaminidase_sua/sub"/>
</dbReference>
<comment type="similarity">
    <text evidence="2">Belongs to the glycosyl hydrolase 20 family.</text>
</comment>
<protein>
    <recommendedName>
        <fullName evidence="3">beta-N-acetylhexosaminidase</fullName>
        <ecNumber evidence="3">3.2.1.52</ecNumber>
    </recommendedName>
</protein>
<dbReference type="PANTHER" id="PTHR22600">
    <property type="entry name" value="BETA-HEXOSAMINIDASE"/>
    <property type="match status" value="1"/>
</dbReference>
<dbReference type="AlphaFoldDB" id="A0A0H5Q1J3"/>
<dbReference type="Pfam" id="PF00728">
    <property type="entry name" value="Glyco_hydro_20"/>
    <property type="match status" value="1"/>
</dbReference>
<dbReference type="SUPFAM" id="SSF51445">
    <property type="entry name" value="(Trans)glycosidases"/>
    <property type="match status" value="1"/>
</dbReference>
<evidence type="ECO:0000256" key="1">
    <source>
        <dbReference type="ARBA" id="ARBA00001231"/>
    </source>
</evidence>
<proteinExistence type="inferred from homology"/>
<organism evidence="6">
    <name type="scientific">uncultured prokaryote</name>
    <dbReference type="NCBI Taxonomy" id="198431"/>
    <lineage>
        <taxon>unclassified sequences</taxon>
        <taxon>environmental samples</taxon>
    </lineage>
</organism>
<dbReference type="GO" id="GO:0030203">
    <property type="term" value="P:glycosaminoglycan metabolic process"/>
    <property type="evidence" value="ECO:0007669"/>
    <property type="project" value="TreeGrafter"/>
</dbReference>
<evidence type="ECO:0000256" key="3">
    <source>
        <dbReference type="ARBA" id="ARBA00012663"/>
    </source>
</evidence>